<dbReference type="Proteomes" id="UP000051888">
    <property type="component" value="Unassembled WGS sequence"/>
</dbReference>
<name>A0A0Q3TGN7_9BACI</name>
<dbReference type="PATRIC" id="fig|157838.3.peg.1402"/>
<evidence type="ECO:0000313" key="2">
    <source>
        <dbReference type="Proteomes" id="UP000051888"/>
    </source>
</evidence>
<keyword evidence="2" id="KW-1185">Reference proteome</keyword>
<reference evidence="1 2" key="1">
    <citation type="submission" date="2015-09" db="EMBL/GenBank/DDBJ databases">
        <title>Genome sequencing project for genomic taxonomy and phylogenomics of Bacillus-like bacteria.</title>
        <authorList>
            <person name="Liu B."/>
            <person name="Wang J."/>
            <person name="Zhu Y."/>
            <person name="Liu G."/>
            <person name="Chen Q."/>
            <person name="Chen Z."/>
            <person name="Lan J."/>
            <person name="Che J."/>
            <person name="Ge C."/>
            <person name="Shi H."/>
            <person name="Pan Z."/>
            <person name="Liu X."/>
        </authorList>
    </citation>
    <scope>NUCLEOTIDE SEQUENCE [LARGE SCALE GENOMIC DNA]</scope>
    <source>
        <strain evidence="1 2">LMG 18435</strain>
    </source>
</reference>
<comment type="caution">
    <text evidence="1">The sequence shown here is derived from an EMBL/GenBank/DDBJ whole genome shotgun (WGS) entry which is preliminary data.</text>
</comment>
<sequence>MRLLYRDKLLPKNVERRQWVNRKDRNKVFLNVAGTRLPMLYSAKAQARETEEYHKKHKLLSGFLFCKTKPLFLFAKK</sequence>
<organism evidence="1 2">
    <name type="scientific">Heyndrickxia shackletonii</name>
    <dbReference type="NCBI Taxonomy" id="157838"/>
    <lineage>
        <taxon>Bacteria</taxon>
        <taxon>Bacillati</taxon>
        <taxon>Bacillota</taxon>
        <taxon>Bacilli</taxon>
        <taxon>Bacillales</taxon>
        <taxon>Bacillaceae</taxon>
        <taxon>Heyndrickxia</taxon>
    </lineage>
</organism>
<dbReference type="AlphaFoldDB" id="A0A0Q3TGN7"/>
<protein>
    <submittedName>
        <fullName evidence="1">Uncharacterized protein</fullName>
    </submittedName>
</protein>
<accession>A0A0Q3TGN7</accession>
<gene>
    <name evidence="1" type="ORF">AN964_06265</name>
</gene>
<evidence type="ECO:0000313" key="1">
    <source>
        <dbReference type="EMBL" id="KQL53150.1"/>
    </source>
</evidence>
<dbReference type="STRING" id="157838.AN964_06265"/>
<dbReference type="EMBL" id="LJJC01000004">
    <property type="protein sequence ID" value="KQL53150.1"/>
    <property type="molecule type" value="Genomic_DNA"/>
</dbReference>
<proteinExistence type="predicted"/>